<dbReference type="AlphaFoldDB" id="A0A0F7V5T1"/>
<dbReference type="VEuPathDB" id="ToxoDB:TGVEG_216980"/>
<dbReference type="Proteomes" id="UP000002226">
    <property type="component" value="Unassembled WGS sequence"/>
</dbReference>
<reference evidence="3" key="3">
    <citation type="submission" date="2013-08" db="EMBL/GenBank/DDBJ databases">
        <authorList>
            <person name="Sibley D."/>
            <person name="Venepally P."/>
            <person name="Karamycheva S."/>
            <person name="Hadjithomas M."/>
            <person name="Khan A."/>
            <person name="Brunk B."/>
            <person name="Roos D."/>
            <person name="Caler E."/>
            <person name="Lorenzi H."/>
        </authorList>
    </citation>
    <scope>NUCLEOTIDE SEQUENCE</scope>
    <source>
        <strain evidence="3">VEG</strain>
    </source>
</reference>
<dbReference type="SUPFAM" id="SSF50978">
    <property type="entry name" value="WD40 repeat-like"/>
    <property type="match status" value="1"/>
</dbReference>
<evidence type="ECO:0000313" key="4">
    <source>
        <dbReference type="Proteomes" id="UP000002226"/>
    </source>
</evidence>
<feature type="region of interest" description="Disordered" evidence="1">
    <location>
        <begin position="292"/>
        <end position="316"/>
    </location>
</feature>
<dbReference type="InterPro" id="IPR001680">
    <property type="entry name" value="WD40_rpt"/>
</dbReference>
<dbReference type="eggNOG" id="KOG4497">
    <property type="taxonomic scope" value="Eukaryota"/>
</dbReference>
<dbReference type="SMART" id="SM00320">
    <property type="entry name" value="WD40"/>
    <property type="match status" value="4"/>
</dbReference>
<dbReference type="GO" id="GO:1990811">
    <property type="term" value="C:MWP complex"/>
    <property type="evidence" value="ECO:0007669"/>
    <property type="project" value="TreeGrafter"/>
</dbReference>
<organism evidence="2">
    <name type="scientific">Toxoplasma gondii (strain ATCC 50861 / VEG)</name>
    <dbReference type="NCBI Taxonomy" id="432359"/>
    <lineage>
        <taxon>Eukaryota</taxon>
        <taxon>Sar</taxon>
        <taxon>Alveolata</taxon>
        <taxon>Apicomplexa</taxon>
        <taxon>Conoidasida</taxon>
        <taxon>Coccidia</taxon>
        <taxon>Eucoccidiorida</taxon>
        <taxon>Eimeriorina</taxon>
        <taxon>Sarcocystidae</taxon>
        <taxon>Toxoplasma</taxon>
    </lineage>
</organism>
<dbReference type="Gene3D" id="2.130.10.10">
    <property type="entry name" value="YVTN repeat-like/Quinoprotein amine dehydrogenase"/>
    <property type="match status" value="2"/>
</dbReference>
<dbReference type="GO" id="GO:0005815">
    <property type="term" value="C:microtubule organizing center"/>
    <property type="evidence" value="ECO:0007669"/>
    <property type="project" value="TreeGrafter"/>
</dbReference>
<feature type="compositionally biased region" description="Basic and acidic residues" evidence="1">
    <location>
        <begin position="354"/>
        <end position="379"/>
    </location>
</feature>
<proteinExistence type="predicted"/>
<dbReference type="EMBL" id="AAYL02000331">
    <property type="protein sequence ID" value="ESS28758.1"/>
    <property type="molecule type" value="Genomic_DNA"/>
</dbReference>
<sequence>MALSAAFRSQVACANWSPDGEFLATVTEHLVELRPLADPSSPQLFPSREKIIKLLWSPDSSRFLCLLADHTVRVFSVSDCQWTCAIDEGLLPVVAASWAPDSLHIVTASDCGMRLSVWSLCATPAEDPLRLVVMRPKFPSAGRAFSPSGAFWAVCTRVDCKDFLEIFHVSQDWVKLRDFQVKTDDLQGLLWTPSETSLVVWDTPLLARLAVYHISGQVLFELEPRTESLGFRNLQVHAKANLLVASGYDETIRVFSLGDWAEVFPPLHHRERMPFLPHLLVVREEANDLPKRMQPADLFSSQRNREKRESGENGEICECSSRSPVVYRQLSLQERQDASEEKENNSSGSCQSRTESENRTVAQEKARADREGREGKEIEEAKKLPKAFITLPTEKAAPVRLGSLLETRAGTPGAGGSKARKENSSFGICRALLSPCGAFVASQNERQPCVIFLWSLQSGDLVSLALHREPVTSFAWSPHPAASGDTACLAIATNASRFFLWTPRWQSVAELSIPLQCQKLLWSPGGEALLLQEKSKGVIAYPSFLYSVPDKEETTM</sequence>
<dbReference type="OrthoDB" id="329007at2759"/>
<keyword evidence="4" id="KW-1185">Reference proteome</keyword>
<feature type="compositionally biased region" description="Basic and acidic residues" evidence="1">
    <location>
        <begin position="334"/>
        <end position="344"/>
    </location>
</feature>
<dbReference type="STRING" id="432359.A0A0F7V5T1"/>
<reference evidence="3" key="1">
    <citation type="submission" date="2007-03" db="EMBL/GenBank/DDBJ databases">
        <authorList>
            <person name="Paulsen I."/>
        </authorList>
    </citation>
    <scope>NUCLEOTIDE SEQUENCE</scope>
    <source>
        <strain evidence="3">VEG</strain>
    </source>
</reference>
<feature type="region of interest" description="Disordered" evidence="1">
    <location>
        <begin position="333"/>
        <end position="379"/>
    </location>
</feature>
<dbReference type="PANTHER" id="PTHR16220">
    <property type="entry name" value="WD REPEAT PROTEIN 8-RELATED"/>
    <property type="match status" value="1"/>
</dbReference>
<dbReference type="InterPro" id="IPR036322">
    <property type="entry name" value="WD40_repeat_dom_sf"/>
</dbReference>
<reference evidence="4" key="2">
    <citation type="submission" date="2008-03" db="EMBL/GenBank/DDBJ databases">
        <title>Annotation of Toxoplasma gondii VEG.</title>
        <authorList>
            <person name="Lorenzi H."/>
            <person name="Inman J."/>
            <person name="Amedeo P."/>
            <person name="Brunk B."/>
            <person name="Roos D."/>
            <person name="Caler E."/>
        </authorList>
    </citation>
    <scope>NUCLEOTIDE SEQUENCE [LARGE SCALE GENOMIC DNA]</scope>
    <source>
        <strain evidence="4">ATCC 50861 / VEG</strain>
    </source>
</reference>
<evidence type="ECO:0000313" key="2">
    <source>
        <dbReference type="EMBL" id="CEL77872.1"/>
    </source>
</evidence>
<dbReference type="PaxDb" id="5811-TGME49_016980"/>
<accession>A0A0F7V5T1</accession>
<gene>
    <name evidence="2" type="ORF">BN1205_037200</name>
    <name evidence="3" type="ORF">TGVEG_216980</name>
</gene>
<protein>
    <submittedName>
        <fullName evidence="2">WDR8 protein isoform 3 family protein</fullName>
    </submittedName>
</protein>
<dbReference type="InterPro" id="IPR015943">
    <property type="entry name" value="WD40/YVTN_repeat-like_dom_sf"/>
</dbReference>
<evidence type="ECO:0000256" key="1">
    <source>
        <dbReference type="SAM" id="MobiDB-lite"/>
    </source>
</evidence>
<evidence type="ECO:0000313" key="3">
    <source>
        <dbReference type="EMBL" id="ESS28758.1"/>
    </source>
</evidence>
<dbReference type="PANTHER" id="PTHR16220:SF0">
    <property type="entry name" value="WD REPEAT-CONTAINING PROTEIN WRAP73"/>
    <property type="match status" value="1"/>
</dbReference>
<name>A0A0F7V5T1_TOXGV</name>
<dbReference type="EMBL" id="LN714501">
    <property type="protein sequence ID" value="CEL77872.1"/>
    <property type="molecule type" value="Genomic_DNA"/>
</dbReference>
<dbReference type="InterPro" id="IPR052778">
    <property type="entry name" value="Centrosome-WD_assoc"/>
</dbReference>
<reference evidence="2" key="4">
    <citation type="journal article" date="2015" name="PLoS ONE">
        <title>Comprehensive Evaluation of Toxoplasma gondii VEG and Neospora caninum LIV Genomes with Tachyzoite Stage Transcriptome and Proteome Defines Novel Transcript Features.</title>
        <authorList>
            <person name="Ramaprasad A."/>
            <person name="Mourier T."/>
            <person name="Naeem R."/>
            <person name="Malas T.B."/>
            <person name="Moussa E."/>
            <person name="Panigrahi A."/>
            <person name="Vermont S.J."/>
            <person name="Otto T.D."/>
            <person name="Wastling J."/>
            <person name="Pain A."/>
        </authorList>
    </citation>
    <scope>NUCLEOTIDE SEQUENCE</scope>
    <source>
        <strain evidence="2">VEG</strain>
    </source>
</reference>
<dbReference type="OMA" id="QVHAKAN"/>